<dbReference type="Gene3D" id="1.10.10.10">
    <property type="entry name" value="Winged helix-like DNA-binding domain superfamily/Winged helix DNA-binding domain"/>
    <property type="match status" value="1"/>
</dbReference>
<sequence>MEVELEFGPFVLRPSRRTLLKEGSAVALGSRALDILTCLVSNPGTLLTNAEIIRYAWPDTFVDETNLRVHISAIRRALGDAKRESVYITNVPGRGYTFVAQVVTHATSSLDDGAQRSAHSLNTDRRMADAKLFGRAQVIDSLTTKLSDARLLTIVGPGGIGKSTVARALLRRVAAEVVWVDLAELSSGEIISTEVATKLDILSKTDDIDGDIARELEGRDIVIVLDSCEHVVDEAALFVESLLYLTSTPRVLATSREPLRAQGEWVHRLGSLDLPELQADVARAMESPAVQLFVERASACRGGYELDGEDVHHVVELCQQLDGIALAIELAAARMDSMSAKALSASLKESCRVLSRGRRTALPRHQTLRATLDWSYFVLTAEEQSALQKLSIFRGWFTGDAALSVLAAPDDVVESLVQKSLVVAEPLSELTRYRLLDTTRIYAAEKLQESGLHHEAIARLAAYLSSLFELNEQQLYSTSTDDWAEDFGQHVPSLRLALEWAFGGEGDPSIGVRLTVAALPLFFRLSMLDECFRSVTEAIARVEADPEADERRKMKLYTALGWPQMHSADSPRKGVDAWSEVLKIAEKLGDIDYQLRAIWAIWVDAINRAEPQLGLHFAHRFSSVAAASSDPFDKVVAKRLLGATLHWLGQHEQSRDLLQEMIMEYDRLPSPQTTRFQFDQRITARIILARDLWMLGDADRALEEVQSSVEQAVSIGHELSLTNVLAEAACPLALLEEKIDLAKYYIALLKEHTKALSLDVWNSYATCFEAEIKLRDGYAEECLKDLSVSTSVLEGAGFSLFRTYFISVKARALCRLRRFSEADEALDVALAHCESSGERWCKPHLLRLKGRLYYNAQGPDVALAAAEWLEAAKIEARKQKAIGWERMVCLDEAQILSGTGDNPRCQGGEQARTDSEGPGGRPLH</sequence>
<name>A0ABY2QS35_9HYPH</name>
<evidence type="ECO:0000313" key="6">
    <source>
        <dbReference type="Proteomes" id="UP000309667"/>
    </source>
</evidence>
<dbReference type="PANTHER" id="PTHR47691">
    <property type="entry name" value="REGULATOR-RELATED"/>
    <property type="match status" value="1"/>
</dbReference>
<dbReference type="InterPro" id="IPR011990">
    <property type="entry name" value="TPR-like_helical_dom_sf"/>
</dbReference>
<evidence type="ECO:0000259" key="4">
    <source>
        <dbReference type="PROSITE" id="PS51755"/>
    </source>
</evidence>
<feature type="DNA-binding region" description="OmpR/PhoB-type" evidence="2">
    <location>
        <begin position="2"/>
        <end position="100"/>
    </location>
</feature>
<dbReference type="CDD" id="cd00383">
    <property type="entry name" value="trans_reg_C"/>
    <property type="match status" value="1"/>
</dbReference>
<dbReference type="SMART" id="SM00862">
    <property type="entry name" value="Trans_reg_C"/>
    <property type="match status" value="1"/>
</dbReference>
<evidence type="ECO:0000256" key="1">
    <source>
        <dbReference type="ARBA" id="ARBA00023125"/>
    </source>
</evidence>
<feature type="region of interest" description="Disordered" evidence="3">
    <location>
        <begin position="900"/>
        <end position="924"/>
    </location>
</feature>
<feature type="domain" description="OmpR/PhoB-type" evidence="4">
    <location>
        <begin position="2"/>
        <end position="100"/>
    </location>
</feature>
<dbReference type="InterPro" id="IPR016032">
    <property type="entry name" value="Sig_transdc_resp-reg_C-effctor"/>
</dbReference>
<dbReference type="InterPro" id="IPR027417">
    <property type="entry name" value="P-loop_NTPase"/>
</dbReference>
<dbReference type="PROSITE" id="PS51755">
    <property type="entry name" value="OMPR_PHOB"/>
    <property type="match status" value="1"/>
</dbReference>
<evidence type="ECO:0000313" key="5">
    <source>
        <dbReference type="EMBL" id="THV12692.1"/>
    </source>
</evidence>
<accession>A0ABY2QS35</accession>
<dbReference type="Gene3D" id="1.25.40.10">
    <property type="entry name" value="Tetratricopeptide repeat domain"/>
    <property type="match status" value="1"/>
</dbReference>
<dbReference type="Gene3D" id="3.40.50.300">
    <property type="entry name" value="P-loop containing nucleotide triphosphate hydrolases"/>
    <property type="match status" value="1"/>
</dbReference>
<dbReference type="SUPFAM" id="SSF46894">
    <property type="entry name" value="C-terminal effector domain of the bipartite response regulators"/>
    <property type="match status" value="1"/>
</dbReference>
<organism evidence="5 6">
    <name type="scientific">Rhizobium rhizophilum</name>
    <dbReference type="NCBI Taxonomy" id="1850373"/>
    <lineage>
        <taxon>Bacteria</taxon>
        <taxon>Pseudomonadati</taxon>
        <taxon>Pseudomonadota</taxon>
        <taxon>Alphaproteobacteria</taxon>
        <taxon>Hyphomicrobiales</taxon>
        <taxon>Rhizobiaceae</taxon>
        <taxon>Rhizobium/Agrobacterium group</taxon>
        <taxon>Rhizobium</taxon>
    </lineage>
</organism>
<gene>
    <name evidence="5" type="ORF">E9677_18370</name>
</gene>
<dbReference type="RefSeq" id="WP_136559481.1">
    <property type="nucleotide sequence ID" value="NZ_STGT01000004.1"/>
</dbReference>
<dbReference type="Pfam" id="PF13401">
    <property type="entry name" value="AAA_22"/>
    <property type="match status" value="1"/>
</dbReference>
<proteinExistence type="predicted"/>
<comment type="caution">
    <text evidence="5">The sequence shown here is derived from an EMBL/GenBank/DDBJ whole genome shotgun (WGS) entry which is preliminary data.</text>
</comment>
<dbReference type="Pfam" id="PF00486">
    <property type="entry name" value="Trans_reg_C"/>
    <property type="match status" value="1"/>
</dbReference>
<dbReference type="EMBL" id="STGT01000004">
    <property type="protein sequence ID" value="THV12692.1"/>
    <property type="molecule type" value="Genomic_DNA"/>
</dbReference>
<dbReference type="Proteomes" id="UP000309667">
    <property type="component" value="Unassembled WGS sequence"/>
</dbReference>
<dbReference type="SUPFAM" id="SSF48452">
    <property type="entry name" value="TPR-like"/>
    <property type="match status" value="1"/>
</dbReference>
<dbReference type="InterPro" id="IPR049945">
    <property type="entry name" value="AAA_22"/>
</dbReference>
<dbReference type="SUPFAM" id="SSF52540">
    <property type="entry name" value="P-loop containing nucleoside triphosphate hydrolases"/>
    <property type="match status" value="1"/>
</dbReference>
<evidence type="ECO:0000256" key="2">
    <source>
        <dbReference type="PROSITE-ProRule" id="PRU01091"/>
    </source>
</evidence>
<dbReference type="InterPro" id="IPR036388">
    <property type="entry name" value="WH-like_DNA-bd_sf"/>
</dbReference>
<protein>
    <submittedName>
        <fullName evidence="5">Transcriptional regulator</fullName>
    </submittedName>
</protein>
<keyword evidence="1 2" id="KW-0238">DNA-binding</keyword>
<keyword evidence="6" id="KW-1185">Reference proteome</keyword>
<dbReference type="InterPro" id="IPR001867">
    <property type="entry name" value="OmpR/PhoB-type_DNA-bd"/>
</dbReference>
<evidence type="ECO:0000256" key="3">
    <source>
        <dbReference type="SAM" id="MobiDB-lite"/>
    </source>
</evidence>
<reference evidence="5 6" key="1">
    <citation type="submission" date="2019-04" db="EMBL/GenBank/DDBJ databases">
        <title>Genome sequence of strain 7209-2.</title>
        <authorList>
            <person name="Gao J."/>
            <person name="Sun J."/>
        </authorList>
    </citation>
    <scope>NUCLEOTIDE SEQUENCE [LARGE SCALE GENOMIC DNA]</scope>
    <source>
        <strain evidence="5 6">7209-2</strain>
    </source>
</reference>
<dbReference type="PANTHER" id="PTHR47691:SF3">
    <property type="entry name" value="HTH-TYPE TRANSCRIPTIONAL REGULATOR RV0890C-RELATED"/>
    <property type="match status" value="1"/>
</dbReference>